<name>A0A4Y4B468_MICMQ</name>
<evidence type="ECO:0000313" key="2">
    <source>
        <dbReference type="Proteomes" id="UP000317410"/>
    </source>
</evidence>
<proteinExistence type="predicted"/>
<sequence>MSRVSFIDTTVLCNLVPVPGRDQNADEVRREMKERLARGERFILPITSVVETGNFIAQVSDGQLRRQTAEKLAAILNLICEGKAPWVLHDVAWDRAFLKTLLDGADTMSSYVEHAVNKVGAGDLCIITERFYFQERSSVRAGIWTFDAGLRAHA</sequence>
<accession>A0A4Y4B468</accession>
<reference evidence="1 2" key="1">
    <citation type="submission" date="2019-06" db="EMBL/GenBank/DDBJ databases">
        <title>Whole genome shotgun sequence of Microbacterium liquefaciens NBRC 15037.</title>
        <authorList>
            <person name="Hosoyama A."/>
            <person name="Uohara A."/>
            <person name="Ohji S."/>
            <person name="Ichikawa N."/>
        </authorList>
    </citation>
    <scope>NUCLEOTIDE SEQUENCE [LARGE SCALE GENOMIC DNA]</scope>
    <source>
        <strain evidence="1 2">NBRC 15037</strain>
    </source>
</reference>
<protein>
    <recommendedName>
        <fullName evidence="3">PIN domain-containing protein</fullName>
    </recommendedName>
</protein>
<dbReference type="Proteomes" id="UP000317410">
    <property type="component" value="Unassembled WGS sequence"/>
</dbReference>
<evidence type="ECO:0008006" key="3">
    <source>
        <dbReference type="Google" id="ProtNLM"/>
    </source>
</evidence>
<gene>
    <name evidence="1" type="ORF">MLI01_15100</name>
</gene>
<comment type="caution">
    <text evidence="1">The sequence shown here is derived from an EMBL/GenBank/DDBJ whole genome shotgun (WGS) entry which is preliminary data.</text>
</comment>
<dbReference type="EMBL" id="BJNQ01000009">
    <property type="protein sequence ID" value="GEC75365.1"/>
    <property type="molecule type" value="Genomic_DNA"/>
</dbReference>
<organism evidence="1 2">
    <name type="scientific">Microbacterium maritypicum</name>
    <name type="common">Microbacterium liquefaciens</name>
    <dbReference type="NCBI Taxonomy" id="33918"/>
    <lineage>
        <taxon>Bacteria</taxon>
        <taxon>Bacillati</taxon>
        <taxon>Actinomycetota</taxon>
        <taxon>Actinomycetes</taxon>
        <taxon>Micrococcales</taxon>
        <taxon>Microbacteriaceae</taxon>
        <taxon>Microbacterium</taxon>
    </lineage>
</organism>
<dbReference type="AlphaFoldDB" id="A0A4Y4B468"/>
<evidence type="ECO:0000313" key="1">
    <source>
        <dbReference type="EMBL" id="GEC75365.1"/>
    </source>
</evidence>